<gene>
    <name evidence="1" type="ORF">YALI1_A08759g</name>
</gene>
<dbReference type="VEuPathDB" id="FungiDB:YALI1_A08759g"/>
<evidence type="ECO:0000313" key="1">
    <source>
        <dbReference type="EMBL" id="AOW00423.1"/>
    </source>
</evidence>
<protein>
    <submittedName>
        <fullName evidence="1">Uncharacterized protein</fullName>
    </submittedName>
</protein>
<reference evidence="1 2" key="1">
    <citation type="journal article" date="2016" name="PLoS ONE">
        <title>Sequence Assembly of Yarrowia lipolytica Strain W29/CLIB89 Shows Transposable Element Diversity.</title>
        <authorList>
            <person name="Magnan C."/>
            <person name="Yu J."/>
            <person name="Chang I."/>
            <person name="Jahn E."/>
            <person name="Kanomata Y."/>
            <person name="Wu J."/>
            <person name="Zeller M."/>
            <person name="Oakes M."/>
            <person name="Baldi P."/>
            <person name="Sandmeyer S."/>
        </authorList>
    </citation>
    <scope>NUCLEOTIDE SEQUENCE [LARGE SCALE GENOMIC DNA]</scope>
    <source>
        <strain evidence="2">CLIB89(W29)</strain>
    </source>
</reference>
<organism evidence="1 2">
    <name type="scientific">Yarrowia lipolytica</name>
    <name type="common">Candida lipolytica</name>
    <dbReference type="NCBI Taxonomy" id="4952"/>
    <lineage>
        <taxon>Eukaryota</taxon>
        <taxon>Fungi</taxon>
        <taxon>Dikarya</taxon>
        <taxon>Ascomycota</taxon>
        <taxon>Saccharomycotina</taxon>
        <taxon>Dipodascomycetes</taxon>
        <taxon>Dipodascales</taxon>
        <taxon>Dipodascales incertae sedis</taxon>
        <taxon>Yarrowia</taxon>
    </lineage>
</organism>
<dbReference type="EMBL" id="CP017553">
    <property type="protein sequence ID" value="AOW00423.1"/>
    <property type="molecule type" value="Genomic_DNA"/>
</dbReference>
<evidence type="ECO:0000313" key="2">
    <source>
        <dbReference type="Proteomes" id="UP000182444"/>
    </source>
</evidence>
<accession>A0A1D8N452</accession>
<dbReference type="Proteomes" id="UP000182444">
    <property type="component" value="Chromosome 1A"/>
</dbReference>
<sequence>MIRNIFSTEDVNAGQIVKEFFVYDLSANGISSSQTLLTSGGYRQNCWGFDSLQGLSLFKKHASPSDILLKYLSVFDIRFANISYLEFLIPLSHLIYLLHSSWMPPIP</sequence>
<dbReference type="RefSeq" id="XP_068137800.1">
    <property type="nucleotide sequence ID" value="XM_068281699.1"/>
</dbReference>
<dbReference type="GeneID" id="94582359"/>
<proteinExistence type="predicted"/>
<name>A0A1D8N452_YARLL</name>
<dbReference type="AlphaFoldDB" id="A0A1D8N452"/>